<dbReference type="InterPro" id="IPR046348">
    <property type="entry name" value="SIS_dom_sf"/>
</dbReference>
<dbReference type="PROSITE" id="PS51071">
    <property type="entry name" value="HTH_RPIR"/>
    <property type="match status" value="1"/>
</dbReference>
<dbReference type="EMBL" id="JARPXR010000008">
    <property type="protein sequence ID" value="MDT2584065.1"/>
    <property type="molecule type" value="Genomic_DNA"/>
</dbReference>
<accession>A0AAJ2IW74</accession>
<dbReference type="InterPro" id="IPR035472">
    <property type="entry name" value="RpiR-like_SIS"/>
</dbReference>
<keyword evidence="1" id="KW-0805">Transcription regulation</keyword>
<proteinExistence type="predicted"/>
<dbReference type="InterPro" id="IPR047640">
    <property type="entry name" value="RpiR-like"/>
</dbReference>
<feature type="domain" description="HTH rpiR-type" evidence="4">
    <location>
        <begin position="1"/>
        <end position="76"/>
    </location>
</feature>
<dbReference type="CDD" id="cd05013">
    <property type="entry name" value="SIS_RpiR"/>
    <property type="match status" value="1"/>
</dbReference>
<evidence type="ECO:0000313" key="6">
    <source>
        <dbReference type="EMBL" id="MDT2584065.1"/>
    </source>
</evidence>
<evidence type="ECO:0000259" key="5">
    <source>
        <dbReference type="PROSITE" id="PS51464"/>
    </source>
</evidence>
<dbReference type="SUPFAM" id="SSF46689">
    <property type="entry name" value="Homeodomain-like"/>
    <property type="match status" value="1"/>
</dbReference>
<dbReference type="InterPro" id="IPR000281">
    <property type="entry name" value="HTH_RpiR"/>
</dbReference>
<dbReference type="PANTHER" id="PTHR30514:SF1">
    <property type="entry name" value="HTH-TYPE TRANSCRIPTIONAL REGULATOR HEXR-RELATED"/>
    <property type="match status" value="1"/>
</dbReference>
<evidence type="ECO:0000256" key="1">
    <source>
        <dbReference type="ARBA" id="ARBA00023015"/>
    </source>
</evidence>
<evidence type="ECO:0000256" key="2">
    <source>
        <dbReference type="ARBA" id="ARBA00023125"/>
    </source>
</evidence>
<keyword evidence="3" id="KW-0804">Transcription</keyword>
<evidence type="ECO:0000313" key="7">
    <source>
        <dbReference type="Proteomes" id="UP001262817"/>
    </source>
</evidence>
<dbReference type="PANTHER" id="PTHR30514">
    <property type="entry name" value="GLUCOKINASE"/>
    <property type="match status" value="1"/>
</dbReference>
<dbReference type="PROSITE" id="PS51464">
    <property type="entry name" value="SIS"/>
    <property type="match status" value="1"/>
</dbReference>
<dbReference type="SUPFAM" id="SSF53697">
    <property type="entry name" value="SIS domain"/>
    <property type="match status" value="1"/>
</dbReference>
<dbReference type="InterPro" id="IPR036388">
    <property type="entry name" value="WH-like_DNA-bd_sf"/>
</dbReference>
<gene>
    <name evidence="6" type="ORF">P7D17_08100</name>
</gene>
<dbReference type="GO" id="GO:1901135">
    <property type="term" value="P:carbohydrate derivative metabolic process"/>
    <property type="evidence" value="ECO:0007669"/>
    <property type="project" value="InterPro"/>
</dbReference>
<dbReference type="Gene3D" id="3.40.50.10490">
    <property type="entry name" value="Glucose-6-phosphate isomerase like protein, domain 1"/>
    <property type="match status" value="1"/>
</dbReference>
<dbReference type="GO" id="GO:0097367">
    <property type="term" value="F:carbohydrate derivative binding"/>
    <property type="evidence" value="ECO:0007669"/>
    <property type="project" value="InterPro"/>
</dbReference>
<dbReference type="Pfam" id="PF01380">
    <property type="entry name" value="SIS"/>
    <property type="match status" value="1"/>
</dbReference>
<name>A0AAJ2IW74_9LACT</name>
<dbReference type="Proteomes" id="UP001262817">
    <property type="component" value="Unassembled WGS sequence"/>
</dbReference>
<dbReference type="InterPro" id="IPR009057">
    <property type="entry name" value="Homeodomain-like_sf"/>
</dbReference>
<dbReference type="Pfam" id="PF01418">
    <property type="entry name" value="HTH_6"/>
    <property type="match status" value="1"/>
</dbReference>
<evidence type="ECO:0000256" key="3">
    <source>
        <dbReference type="ARBA" id="ARBA00023163"/>
    </source>
</evidence>
<feature type="domain" description="SIS" evidence="5">
    <location>
        <begin position="109"/>
        <end position="247"/>
    </location>
</feature>
<dbReference type="InterPro" id="IPR001347">
    <property type="entry name" value="SIS_dom"/>
</dbReference>
<protein>
    <submittedName>
        <fullName evidence="6">MurR/RpiR family transcriptional regulator</fullName>
    </submittedName>
</protein>
<evidence type="ECO:0000259" key="4">
    <source>
        <dbReference type="PROSITE" id="PS51071"/>
    </source>
</evidence>
<dbReference type="RefSeq" id="WP_019335840.1">
    <property type="nucleotide sequence ID" value="NZ_JAEOAS010000006.1"/>
</dbReference>
<dbReference type="GO" id="GO:0003677">
    <property type="term" value="F:DNA binding"/>
    <property type="evidence" value="ECO:0007669"/>
    <property type="project" value="UniProtKB-KW"/>
</dbReference>
<comment type="caution">
    <text evidence="6">The sequence shown here is derived from an EMBL/GenBank/DDBJ whole genome shotgun (WGS) entry which is preliminary data.</text>
</comment>
<dbReference type="AlphaFoldDB" id="A0AAJ2IW74"/>
<keyword evidence="2" id="KW-0238">DNA-binding</keyword>
<sequence>MEKLFVNVPVDKLNDLESLVFNKIIKNPSHVSQITIRDLAKECHVSTSTIIRMANKLGFKGWADFKHYLKNKLEYLALHQEGIYNNIMAFDFFLKRMFTDEYQTRITQLAKMIADVDYCLFVGAGNSGSLADYASKYFNNAGHSAHAIIDPYQLVQIHPDNKVLAFILSNSGETIQVIDRLLDLKQLGATVVAVTNHSDNTVCRLSDIVINYQLQDEKSVIFPEGKLTTQLPVMALVEQLAHRSNLIYRS</sequence>
<reference evidence="6" key="1">
    <citation type="submission" date="2023-03" db="EMBL/GenBank/DDBJ databases">
        <authorList>
            <person name="Shen W."/>
            <person name="Cai J."/>
        </authorList>
    </citation>
    <scope>NUCLEOTIDE SEQUENCE</scope>
    <source>
        <strain evidence="6">P86-2</strain>
    </source>
</reference>
<dbReference type="GO" id="GO:0003700">
    <property type="term" value="F:DNA-binding transcription factor activity"/>
    <property type="evidence" value="ECO:0007669"/>
    <property type="project" value="InterPro"/>
</dbReference>
<organism evidence="6 7">
    <name type="scientific">Lactococcus petauri</name>
    <dbReference type="NCBI Taxonomy" id="1940789"/>
    <lineage>
        <taxon>Bacteria</taxon>
        <taxon>Bacillati</taxon>
        <taxon>Bacillota</taxon>
        <taxon>Bacilli</taxon>
        <taxon>Lactobacillales</taxon>
        <taxon>Streptococcaceae</taxon>
        <taxon>Lactococcus</taxon>
    </lineage>
</organism>
<dbReference type="Gene3D" id="1.10.10.10">
    <property type="entry name" value="Winged helix-like DNA-binding domain superfamily/Winged helix DNA-binding domain"/>
    <property type="match status" value="1"/>
</dbReference>